<sequence length="86" mass="9688">MNDTLMLTFENIENGVTVADGGNLPFMRTVGLCVVLVTVIAFVGRFVFQTFSRYVDDDRERVDQECVSGEVFSRRYSERGVDLING</sequence>
<accession>A0ABY7D7R5</accession>
<gene>
    <name evidence="2" type="ORF">MAR_006173</name>
</gene>
<dbReference type="EMBL" id="CP111012">
    <property type="protein sequence ID" value="WAQ93702.1"/>
    <property type="molecule type" value="Genomic_DNA"/>
</dbReference>
<protein>
    <submittedName>
        <fullName evidence="2">Uncharacterized protein</fullName>
    </submittedName>
</protein>
<keyword evidence="3" id="KW-1185">Reference proteome</keyword>
<reference evidence="2" key="1">
    <citation type="submission" date="2022-11" db="EMBL/GenBank/DDBJ databases">
        <title>Centuries of genome instability and evolution in soft-shell clam transmissible cancer (bioRxiv).</title>
        <authorList>
            <person name="Hart S.F.M."/>
            <person name="Yonemitsu M.A."/>
            <person name="Giersch R.M."/>
            <person name="Beal B.F."/>
            <person name="Arriagada G."/>
            <person name="Davis B.W."/>
            <person name="Ostrander E.A."/>
            <person name="Goff S.P."/>
            <person name="Metzger M.J."/>
        </authorList>
    </citation>
    <scope>NUCLEOTIDE SEQUENCE</scope>
    <source>
        <strain evidence="2">MELC-2E11</strain>
        <tissue evidence="2">Siphon/mantle</tissue>
    </source>
</reference>
<name>A0ABY7D7R5_MYAAR</name>
<proteinExistence type="predicted"/>
<dbReference type="Proteomes" id="UP001164746">
    <property type="component" value="Chromosome 1"/>
</dbReference>
<evidence type="ECO:0000313" key="2">
    <source>
        <dbReference type="EMBL" id="WAQ93702.1"/>
    </source>
</evidence>
<organism evidence="2 3">
    <name type="scientific">Mya arenaria</name>
    <name type="common">Soft-shell clam</name>
    <dbReference type="NCBI Taxonomy" id="6604"/>
    <lineage>
        <taxon>Eukaryota</taxon>
        <taxon>Metazoa</taxon>
        <taxon>Spiralia</taxon>
        <taxon>Lophotrochozoa</taxon>
        <taxon>Mollusca</taxon>
        <taxon>Bivalvia</taxon>
        <taxon>Autobranchia</taxon>
        <taxon>Heteroconchia</taxon>
        <taxon>Euheterodonta</taxon>
        <taxon>Imparidentia</taxon>
        <taxon>Neoheterodontei</taxon>
        <taxon>Myida</taxon>
        <taxon>Myoidea</taxon>
        <taxon>Myidae</taxon>
        <taxon>Mya</taxon>
    </lineage>
</organism>
<keyword evidence="1" id="KW-0472">Membrane</keyword>
<evidence type="ECO:0000256" key="1">
    <source>
        <dbReference type="SAM" id="Phobius"/>
    </source>
</evidence>
<keyword evidence="1" id="KW-1133">Transmembrane helix</keyword>
<evidence type="ECO:0000313" key="3">
    <source>
        <dbReference type="Proteomes" id="UP001164746"/>
    </source>
</evidence>
<keyword evidence="1" id="KW-0812">Transmembrane</keyword>
<feature type="transmembrane region" description="Helical" evidence="1">
    <location>
        <begin position="26"/>
        <end position="48"/>
    </location>
</feature>